<comment type="caution">
    <text evidence="1">The sequence shown here is derived from an EMBL/GenBank/DDBJ whole genome shotgun (WGS) entry which is preliminary data.</text>
</comment>
<keyword evidence="2" id="KW-1185">Reference proteome</keyword>
<protein>
    <recommendedName>
        <fullName evidence="3">DNA-binding protein (MmcQ/YjbR family)</fullName>
    </recommendedName>
</protein>
<name>A0ABQ3C133_9GAMM</name>
<reference evidence="2" key="1">
    <citation type="journal article" date="2019" name="Int. J. Syst. Evol. Microbiol.">
        <title>The Global Catalogue of Microorganisms (GCM) 10K type strain sequencing project: providing services to taxonomists for standard genome sequencing and annotation.</title>
        <authorList>
            <consortium name="The Broad Institute Genomics Platform"/>
            <consortium name="The Broad Institute Genome Sequencing Center for Infectious Disease"/>
            <person name="Wu L."/>
            <person name="Ma J."/>
        </authorList>
    </citation>
    <scope>NUCLEOTIDE SEQUENCE [LARGE SCALE GENOMIC DNA]</scope>
    <source>
        <strain evidence="2">KCTC 22558</strain>
    </source>
</reference>
<evidence type="ECO:0008006" key="3">
    <source>
        <dbReference type="Google" id="ProtNLM"/>
    </source>
</evidence>
<dbReference type="SUPFAM" id="SSF142906">
    <property type="entry name" value="YjbR-like"/>
    <property type="match status" value="1"/>
</dbReference>
<organism evidence="1 2">
    <name type="scientific">Cognatilysobacter xinjiangensis</name>
    <dbReference type="NCBI Taxonomy" id="546892"/>
    <lineage>
        <taxon>Bacteria</taxon>
        <taxon>Pseudomonadati</taxon>
        <taxon>Pseudomonadota</taxon>
        <taxon>Gammaproteobacteria</taxon>
        <taxon>Lysobacterales</taxon>
        <taxon>Lysobacteraceae</taxon>
        <taxon>Cognatilysobacter</taxon>
    </lineage>
</organism>
<sequence>MDVDALKEFCSALPGAASKLFGPPSNVLVYYARGRKFAYFKTSEPERWRFSIRTTPERFLELTDIPGIKPARFLARWHWVTIVDVARVQDDELRGLVSASYERATASRRATGRGARRA</sequence>
<dbReference type="Pfam" id="PF04237">
    <property type="entry name" value="YjbR"/>
    <property type="match status" value="1"/>
</dbReference>
<accession>A0ABQ3C133</accession>
<dbReference type="Gene3D" id="3.90.1150.30">
    <property type="match status" value="1"/>
</dbReference>
<gene>
    <name evidence="1" type="ORF">GCM10008101_13070</name>
</gene>
<dbReference type="RefSeq" id="WP_189447985.1">
    <property type="nucleotide sequence ID" value="NZ_BMXY01000001.1"/>
</dbReference>
<dbReference type="InterPro" id="IPR058532">
    <property type="entry name" value="YjbR/MT2646/Rv2570-like"/>
</dbReference>
<dbReference type="EMBL" id="BMXY01000001">
    <property type="protein sequence ID" value="GGZ60541.1"/>
    <property type="molecule type" value="Genomic_DNA"/>
</dbReference>
<evidence type="ECO:0000313" key="2">
    <source>
        <dbReference type="Proteomes" id="UP000643403"/>
    </source>
</evidence>
<dbReference type="InterPro" id="IPR038056">
    <property type="entry name" value="YjbR-like_sf"/>
</dbReference>
<proteinExistence type="predicted"/>
<evidence type="ECO:0000313" key="1">
    <source>
        <dbReference type="EMBL" id="GGZ60541.1"/>
    </source>
</evidence>
<dbReference type="Proteomes" id="UP000643403">
    <property type="component" value="Unassembled WGS sequence"/>
</dbReference>